<name>A0AAV8T2W0_9ROSI</name>
<sequence length="152" mass="17649">MFYLQDSDRYENTEGLSKEELGRLVTSRWVGTTEKKNDEINSVEHDYPEDHEDHEDMPEDKHEDDGYTLETDDDTGKYDDIDAKDDTGETYEKDVHDDTSPSYKHDFNDAAYRAIVFSNGDKCWNGPDKSLKELEGKLESMNKEELKGHDEL</sequence>
<comment type="caution">
    <text evidence="2">The sequence shown here is derived from an EMBL/GenBank/DDBJ whole genome shotgun (WGS) entry which is preliminary data.</text>
</comment>
<feature type="region of interest" description="Disordered" evidence="1">
    <location>
        <begin position="29"/>
        <end position="102"/>
    </location>
</feature>
<feature type="compositionally biased region" description="Basic and acidic residues" evidence="1">
    <location>
        <begin position="33"/>
        <end position="48"/>
    </location>
</feature>
<organism evidence="2 3">
    <name type="scientific">Erythroxylum novogranatense</name>
    <dbReference type="NCBI Taxonomy" id="1862640"/>
    <lineage>
        <taxon>Eukaryota</taxon>
        <taxon>Viridiplantae</taxon>
        <taxon>Streptophyta</taxon>
        <taxon>Embryophyta</taxon>
        <taxon>Tracheophyta</taxon>
        <taxon>Spermatophyta</taxon>
        <taxon>Magnoliopsida</taxon>
        <taxon>eudicotyledons</taxon>
        <taxon>Gunneridae</taxon>
        <taxon>Pentapetalae</taxon>
        <taxon>rosids</taxon>
        <taxon>fabids</taxon>
        <taxon>Malpighiales</taxon>
        <taxon>Erythroxylaceae</taxon>
        <taxon>Erythroxylum</taxon>
    </lineage>
</organism>
<keyword evidence="3" id="KW-1185">Reference proteome</keyword>
<feature type="region of interest" description="Disordered" evidence="1">
    <location>
        <begin position="1"/>
        <end position="20"/>
    </location>
</feature>
<feature type="compositionally biased region" description="Basic and acidic residues" evidence="1">
    <location>
        <begin position="74"/>
        <end position="102"/>
    </location>
</feature>
<protein>
    <submittedName>
        <fullName evidence="2">Uncharacterized protein</fullName>
    </submittedName>
</protein>
<proteinExistence type="predicted"/>
<dbReference type="AlphaFoldDB" id="A0AAV8T2W0"/>
<dbReference type="EMBL" id="JAIWQS010000007">
    <property type="protein sequence ID" value="KAJ8760888.1"/>
    <property type="molecule type" value="Genomic_DNA"/>
</dbReference>
<accession>A0AAV8T2W0</accession>
<dbReference type="Proteomes" id="UP001159364">
    <property type="component" value="Linkage Group LG07"/>
</dbReference>
<gene>
    <name evidence="2" type="ORF">K2173_021926</name>
</gene>
<evidence type="ECO:0000256" key="1">
    <source>
        <dbReference type="SAM" id="MobiDB-lite"/>
    </source>
</evidence>
<feature type="compositionally biased region" description="Acidic residues" evidence="1">
    <location>
        <begin position="49"/>
        <end position="58"/>
    </location>
</feature>
<evidence type="ECO:0000313" key="2">
    <source>
        <dbReference type="EMBL" id="KAJ8760888.1"/>
    </source>
</evidence>
<evidence type="ECO:0000313" key="3">
    <source>
        <dbReference type="Proteomes" id="UP001159364"/>
    </source>
</evidence>
<reference evidence="2 3" key="1">
    <citation type="submission" date="2021-09" db="EMBL/GenBank/DDBJ databases">
        <title>Genomic insights and catalytic innovation underlie evolution of tropane alkaloids biosynthesis.</title>
        <authorList>
            <person name="Wang Y.-J."/>
            <person name="Tian T."/>
            <person name="Huang J.-P."/>
            <person name="Huang S.-X."/>
        </authorList>
    </citation>
    <scope>NUCLEOTIDE SEQUENCE [LARGE SCALE GENOMIC DNA]</scope>
    <source>
        <strain evidence="2">KIB-2018</strain>
        <tissue evidence="2">Leaf</tissue>
    </source>
</reference>